<dbReference type="EMBL" id="CP025746">
    <property type="protein sequence ID" value="QAA32558.1"/>
    <property type="molecule type" value="Genomic_DNA"/>
</dbReference>
<dbReference type="KEGG" id="cmah:C1I91_13450"/>
<name>A0A410DU84_9CLOT</name>
<dbReference type="AlphaFoldDB" id="A0A410DU84"/>
<keyword evidence="1" id="KW-0472">Membrane</keyword>
<accession>A0A410DU84</accession>
<organism evidence="2 3">
    <name type="scientific">Clostridium manihotivorum</name>
    <dbReference type="NCBI Taxonomy" id="2320868"/>
    <lineage>
        <taxon>Bacteria</taxon>
        <taxon>Bacillati</taxon>
        <taxon>Bacillota</taxon>
        <taxon>Clostridia</taxon>
        <taxon>Eubacteriales</taxon>
        <taxon>Clostridiaceae</taxon>
        <taxon>Clostridium</taxon>
    </lineage>
</organism>
<proteinExistence type="predicted"/>
<keyword evidence="3" id="KW-1185">Reference proteome</keyword>
<evidence type="ECO:0000313" key="2">
    <source>
        <dbReference type="EMBL" id="QAA32558.1"/>
    </source>
</evidence>
<evidence type="ECO:0000313" key="3">
    <source>
        <dbReference type="Proteomes" id="UP000286268"/>
    </source>
</evidence>
<feature type="transmembrane region" description="Helical" evidence="1">
    <location>
        <begin position="43"/>
        <end position="63"/>
    </location>
</feature>
<keyword evidence="1" id="KW-0812">Transmembrane</keyword>
<gene>
    <name evidence="2" type="ORF">C1I91_13450</name>
</gene>
<feature type="transmembrane region" description="Helical" evidence="1">
    <location>
        <begin position="69"/>
        <end position="89"/>
    </location>
</feature>
<dbReference type="RefSeq" id="WP_128213346.1">
    <property type="nucleotide sequence ID" value="NZ_CP025746.1"/>
</dbReference>
<protein>
    <submittedName>
        <fullName evidence="2">Uncharacterized protein</fullName>
    </submittedName>
</protein>
<reference evidence="2 3" key="1">
    <citation type="submission" date="2018-01" db="EMBL/GenBank/DDBJ databases">
        <title>Genome Sequencing and Assembly of Anaerobacter polyendosporus strain CT4.</title>
        <authorList>
            <person name="Tachaapaikoon C."/>
            <person name="Sutheeworapong S."/>
            <person name="Jenjaroenpun P."/>
            <person name="Wongsurawat T."/>
            <person name="Nookeaw I."/>
            <person name="Cheawchanlertfa P."/>
            <person name="Kosugi A."/>
            <person name="Cheevadhanarak S."/>
            <person name="Ratanakhanokchai K."/>
        </authorList>
    </citation>
    <scope>NUCLEOTIDE SEQUENCE [LARGE SCALE GENOMIC DNA]</scope>
    <source>
        <strain evidence="2 3">CT4</strain>
    </source>
</reference>
<dbReference type="Proteomes" id="UP000286268">
    <property type="component" value="Chromosome"/>
</dbReference>
<keyword evidence="1" id="KW-1133">Transmembrane helix</keyword>
<sequence length="108" mass="12984">MEEFNKIDKDFINGVWRKVRVLEFEKKEQELIKENRKLQFKETVRLVLIISIPMLFIFIPLLILTKLALFSLILTGIYLLSASIFYEYLQTSSNLRRIINENRDKKFI</sequence>
<evidence type="ECO:0000256" key="1">
    <source>
        <dbReference type="SAM" id="Phobius"/>
    </source>
</evidence>